<dbReference type="Pfam" id="PF00440">
    <property type="entry name" value="TetR_N"/>
    <property type="match status" value="1"/>
</dbReference>
<evidence type="ECO:0000313" key="6">
    <source>
        <dbReference type="Proteomes" id="UP000473014"/>
    </source>
</evidence>
<organism evidence="5 6">
    <name type="scientific">Streptomyces taklimakanensis</name>
    <dbReference type="NCBI Taxonomy" id="2569853"/>
    <lineage>
        <taxon>Bacteria</taxon>
        <taxon>Bacillati</taxon>
        <taxon>Actinomycetota</taxon>
        <taxon>Actinomycetes</taxon>
        <taxon>Kitasatosporales</taxon>
        <taxon>Streptomycetaceae</taxon>
        <taxon>Streptomyces</taxon>
    </lineage>
</organism>
<evidence type="ECO:0000313" key="5">
    <source>
        <dbReference type="EMBL" id="MTE18831.1"/>
    </source>
</evidence>
<dbReference type="PANTHER" id="PTHR30055">
    <property type="entry name" value="HTH-TYPE TRANSCRIPTIONAL REGULATOR RUTR"/>
    <property type="match status" value="1"/>
</dbReference>
<dbReference type="PANTHER" id="PTHR30055:SF242">
    <property type="entry name" value="HTH-TYPE TRANSCRIPTIONAL REPRESSOR KSTR"/>
    <property type="match status" value="1"/>
</dbReference>
<feature type="DNA-binding region" description="H-T-H motif" evidence="2">
    <location>
        <begin position="53"/>
        <end position="72"/>
    </location>
</feature>
<dbReference type="Gene3D" id="1.10.357.10">
    <property type="entry name" value="Tetracycline Repressor, domain 2"/>
    <property type="match status" value="1"/>
</dbReference>
<keyword evidence="6" id="KW-1185">Reference proteome</keyword>
<dbReference type="InterPro" id="IPR050109">
    <property type="entry name" value="HTH-type_TetR-like_transc_reg"/>
</dbReference>
<dbReference type="AlphaFoldDB" id="A0A6G2B987"/>
<dbReference type="OrthoDB" id="9809994at2"/>
<dbReference type="InterPro" id="IPR001647">
    <property type="entry name" value="HTH_TetR"/>
</dbReference>
<keyword evidence="1 2" id="KW-0238">DNA-binding</keyword>
<dbReference type="InterPro" id="IPR041642">
    <property type="entry name" value="KstR_C"/>
</dbReference>
<sequence>MTEQSNPPSPSAFPGRPSAPSAAPLTERQEARRRRILEASAELARRGGFEAVQMREVAESSNVALGTLYRYFPSKVHLLVATMYDQLERLHGTLHSRPPREAEPAARVAQTLLRAFRSLRRDPNLADAMLRAFTFADRSAGPEVDAVSRLTAAIVLDAMGRREPPTPELLSVVRVVGHTWHSALIAWISGRASVEQVHTDIGTVCALIPGGAPETARR</sequence>
<protein>
    <submittedName>
        <fullName evidence="5">TetR family transcriptional regulator</fullName>
    </submittedName>
</protein>
<proteinExistence type="predicted"/>
<gene>
    <name evidence="5" type="ORF">F0L17_06715</name>
</gene>
<dbReference type="SUPFAM" id="SSF46689">
    <property type="entry name" value="Homeodomain-like"/>
    <property type="match status" value="1"/>
</dbReference>
<dbReference type="Pfam" id="PF17925">
    <property type="entry name" value="TetR_C_20"/>
    <property type="match status" value="1"/>
</dbReference>
<name>A0A6G2B987_9ACTN</name>
<evidence type="ECO:0000256" key="1">
    <source>
        <dbReference type="ARBA" id="ARBA00023125"/>
    </source>
</evidence>
<feature type="region of interest" description="Disordered" evidence="3">
    <location>
        <begin position="1"/>
        <end position="30"/>
    </location>
</feature>
<dbReference type="PROSITE" id="PS50977">
    <property type="entry name" value="HTH_TETR_2"/>
    <property type="match status" value="1"/>
</dbReference>
<evidence type="ECO:0000256" key="2">
    <source>
        <dbReference type="PROSITE-ProRule" id="PRU00335"/>
    </source>
</evidence>
<dbReference type="PRINTS" id="PR00455">
    <property type="entry name" value="HTHTETR"/>
</dbReference>
<dbReference type="InterPro" id="IPR009057">
    <property type="entry name" value="Homeodomain-like_sf"/>
</dbReference>
<dbReference type="EMBL" id="WIXO01000001">
    <property type="protein sequence ID" value="MTE18831.1"/>
    <property type="molecule type" value="Genomic_DNA"/>
</dbReference>
<dbReference type="GO" id="GO:0000976">
    <property type="term" value="F:transcription cis-regulatory region binding"/>
    <property type="evidence" value="ECO:0007669"/>
    <property type="project" value="TreeGrafter"/>
</dbReference>
<feature type="domain" description="HTH tetR-type" evidence="4">
    <location>
        <begin position="30"/>
        <end position="90"/>
    </location>
</feature>
<reference evidence="5 6" key="1">
    <citation type="submission" date="2019-11" db="EMBL/GenBank/DDBJ databases">
        <authorList>
            <person name="Yuan L."/>
        </authorList>
    </citation>
    <scope>NUCLEOTIDE SEQUENCE [LARGE SCALE GENOMIC DNA]</scope>
    <source>
        <strain evidence="5 6">TRM43335</strain>
    </source>
</reference>
<evidence type="ECO:0000256" key="3">
    <source>
        <dbReference type="SAM" id="MobiDB-lite"/>
    </source>
</evidence>
<evidence type="ECO:0000259" key="4">
    <source>
        <dbReference type="PROSITE" id="PS50977"/>
    </source>
</evidence>
<dbReference type="GO" id="GO:0003700">
    <property type="term" value="F:DNA-binding transcription factor activity"/>
    <property type="evidence" value="ECO:0007669"/>
    <property type="project" value="TreeGrafter"/>
</dbReference>
<dbReference type="Proteomes" id="UP000473014">
    <property type="component" value="Unassembled WGS sequence"/>
</dbReference>
<comment type="caution">
    <text evidence="5">The sequence shown here is derived from an EMBL/GenBank/DDBJ whole genome shotgun (WGS) entry which is preliminary data.</text>
</comment>
<accession>A0A6G2B987</accession>